<dbReference type="PRINTS" id="PR00344">
    <property type="entry name" value="BCTRLSENSOR"/>
</dbReference>
<organism evidence="9 10">
    <name type="scientific">Pedobacter nutrimenti</name>
    <dbReference type="NCBI Taxonomy" id="1241337"/>
    <lineage>
        <taxon>Bacteria</taxon>
        <taxon>Pseudomonadati</taxon>
        <taxon>Bacteroidota</taxon>
        <taxon>Sphingobacteriia</taxon>
        <taxon>Sphingobacteriales</taxon>
        <taxon>Sphingobacteriaceae</taxon>
        <taxon>Pedobacter</taxon>
    </lineage>
</organism>
<dbReference type="SUPFAM" id="SSF55785">
    <property type="entry name" value="PYP-like sensor domain (PAS domain)"/>
    <property type="match status" value="2"/>
</dbReference>
<evidence type="ECO:0000259" key="8">
    <source>
        <dbReference type="PROSITE" id="PS50113"/>
    </source>
</evidence>
<comment type="catalytic activity">
    <reaction evidence="1">
        <text>ATP + protein L-histidine = ADP + protein N-phospho-L-histidine.</text>
        <dbReference type="EC" id="2.7.13.3"/>
    </reaction>
</comment>
<dbReference type="SMART" id="SM00086">
    <property type="entry name" value="PAC"/>
    <property type="match status" value="2"/>
</dbReference>
<dbReference type="PROSITE" id="PS50113">
    <property type="entry name" value="PAC"/>
    <property type="match status" value="2"/>
</dbReference>
<dbReference type="InterPro" id="IPR001610">
    <property type="entry name" value="PAC"/>
</dbReference>
<dbReference type="NCBIfam" id="TIGR00229">
    <property type="entry name" value="sensory_box"/>
    <property type="match status" value="1"/>
</dbReference>
<dbReference type="PROSITE" id="PS50109">
    <property type="entry name" value="HIS_KIN"/>
    <property type="match status" value="1"/>
</dbReference>
<dbReference type="CDD" id="cd00082">
    <property type="entry name" value="HisKA"/>
    <property type="match status" value="1"/>
</dbReference>
<dbReference type="InterPro" id="IPR036890">
    <property type="entry name" value="HATPase_C_sf"/>
</dbReference>
<keyword evidence="10" id="KW-1185">Reference proteome</keyword>
<proteinExistence type="predicted"/>
<dbReference type="Gene3D" id="1.10.287.130">
    <property type="match status" value="1"/>
</dbReference>
<feature type="coiled-coil region" evidence="6">
    <location>
        <begin position="264"/>
        <end position="294"/>
    </location>
</feature>
<dbReference type="InterPro" id="IPR003594">
    <property type="entry name" value="HATPase_dom"/>
</dbReference>
<dbReference type="PANTHER" id="PTHR43304">
    <property type="entry name" value="PHYTOCHROME-LIKE PROTEIN CPH1"/>
    <property type="match status" value="1"/>
</dbReference>
<protein>
    <recommendedName>
        <fullName evidence="2">histidine kinase</fullName>
        <ecNumber evidence="2">2.7.13.3</ecNumber>
    </recommendedName>
</protein>
<dbReference type="Gene3D" id="3.30.450.20">
    <property type="entry name" value="PAS domain"/>
    <property type="match status" value="2"/>
</dbReference>
<dbReference type="EMBL" id="QKLU01000001">
    <property type="protein sequence ID" value="PYF76847.1"/>
    <property type="molecule type" value="Genomic_DNA"/>
</dbReference>
<dbReference type="SMART" id="SM00388">
    <property type="entry name" value="HisKA"/>
    <property type="match status" value="1"/>
</dbReference>
<dbReference type="InterPro" id="IPR013655">
    <property type="entry name" value="PAS_fold_3"/>
</dbReference>
<dbReference type="InterPro" id="IPR005467">
    <property type="entry name" value="His_kinase_dom"/>
</dbReference>
<dbReference type="CDD" id="cd00130">
    <property type="entry name" value="PAS"/>
    <property type="match status" value="1"/>
</dbReference>
<comment type="caution">
    <text evidence="9">The sequence shown here is derived from an EMBL/GenBank/DDBJ whole genome shotgun (WGS) entry which is preliminary data.</text>
</comment>
<evidence type="ECO:0000256" key="1">
    <source>
        <dbReference type="ARBA" id="ARBA00000085"/>
    </source>
</evidence>
<evidence type="ECO:0000256" key="5">
    <source>
        <dbReference type="ARBA" id="ARBA00022777"/>
    </source>
</evidence>
<dbReference type="InterPro" id="IPR003661">
    <property type="entry name" value="HisK_dim/P_dom"/>
</dbReference>
<reference evidence="9 10" key="1">
    <citation type="submission" date="2018-06" db="EMBL/GenBank/DDBJ databases">
        <title>Genomic Encyclopedia of Archaeal and Bacterial Type Strains, Phase II (KMG-II): from individual species to whole genera.</title>
        <authorList>
            <person name="Goeker M."/>
        </authorList>
    </citation>
    <scope>NUCLEOTIDE SEQUENCE [LARGE SCALE GENOMIC DNA]</scope>
    <source>
        <strain evidence="9 10">DSM 27372</strain>
    </source>
</reference>
<dbReference type="EC" id="2.7.13.3" evidence="2"/>
<dbReference type="InterPro" id="IPR035965">
    <property type="entry name" value="PAS-like_dom_sf"/>
</dbReference>
<feature type="domain" description="Histidine kinase" evidence="7">
    <location>
        <begin position="301"/>
        <end position="517"/>
    </location>
</feature>
<evidence type="ECO:0000313" key="9">
    <source>
        <dbReference type="EMBL" id="PYF76847.1"/>
    </source>
</evidence>
<dbReference type="PANTHER" id="PTHR43304:SF1">
    <property type="entry name" value="PAC DOMAIN-CONTAINING PROTEIN"/>
    <property type="match status" value="1"/>
</dbReference>
<dbReference type="InterPro" id="IPR004358">
    <property type="entry name" value="Sig_transdc_His_kin-like_C"/>
</dbReference>
<feature type="domain" description="PAC" evidence="8">
    <location>
        <begin position="99"/>
        <end position="152"/>
    </location>
</feature>
<feature type="domain" description="PAC" evidence="8">
    <location>
        <begin position="224"/>
        <end position="276"/>
    </location>
</feature>
<dbReference type="Gene3D" id="2.10.70.100">
    <property type="match status" value="1"/>
</dbReference>
<dbReference type="AlphaFoldDB" id="A0A318UN26"/>
<dbReference type="OrthoDB" id="9813151at2"/>
<dbReference type="Proteomes" id="UP000248198">
    <property type="component" value="Unassembled WGS sequence"/>
</dbReference>
<evidence type="ECO:0000256" key="2">
    <source>
        <dbReference type="ARBA" id="ARBA00012438"/>
    </source>
</evidence>
<dbReference type="InterPro" id="IPR000700">
    <property type="entry name" value="PAS-assoc_C"/>
</dbReference>
<evidence type="ECO:0000256" key="3">
    <source>
        <dbReference type="ARBA" id="ARBA00022553"/>
    </source>
</evidence>
<dbReference type="SUPFAM" id="SSF55874">
    <property type="entry name" value="ATPase domain of HSP90 chaperone/DNA topoisomerase II/histidine kinase"/>
    <property type="match status" value="1"/>
</dbReference>
<dbReference type="RefSeq" id="WP_110826951.1">
    <property type="nucleotide sequence ID" value="NZ_QKLU01000001.1"/>
</dbReference>
<evidence type="ECO:0000256" key="6">
    <source>
        <dbReference type="SAM" id="Coils"/>
    </source>
</evidence>
<sequence>MTKATTTPSDFDHQKVLKALNDSKLELEFAINAAELATWDLNPKTFKFSGNRRLKEWFGLSHEDEIDLAIATNVIAARDRQRINEAIQQALQFSSGGNYNVIYSIIHPLTGKERIVLARGKALFDEDNIATRFNGILQDITEETRARSSLEDAEERVRLAAEAVNLGTYDMNLLSGQMTSSDRFNYIFGFDRNVGRAKFVSAIHPQDQQIRVEAHRKAVETGQLFYELRVIWPDESIHWVRAEGKVYYNEVKKPVRIIGTLLDITDKKNTEEELREINKKLESALEEQKDLQRQKDDFLGIASHELKTPVTSLKAYTQVLQKILQKKGDLKEAEMMRKMDAQLNRLTNLIGDLLDVTKMNSGRIEFNSAHFDFDEMLRSVIEELQRTSEKHRIIEHLGEVGFVTADRERIGQVMTNLISNAIKYSPNHSEIKVSSEIREEEVLVCVEDKGIGIPQDKLQKVFEQFYRVSGQMQHTFPGLGLGLYISAEIIKREGGRLWVNSREGEGSTFCFTLPLKR</sequence>
<keyword evidence="6" id="KW-0175">Coiled coil</keyword>
<keyword evidence="3" id="KW-0597">Phosphoprotein</keyword>
<keyword evidence="5" id="KW-0418">Kinase</keyword>
<dbReference type="SUPFAM" id="SSF47384">
    <property type="entry name" value="Homodimeric domain of signal transducing histidine kinase"/>
    <property type="match status" value="1"/>
</dbReference>
<dbReference type="Gene3D" id="3.30.565.10">
    <property type="entry name" value="Histidine kinase-like ATPase, C-terminal domain"/>
    <property type="match status" value="1"/>
</dbReference>
<keyword evidence="4" id="KW-0808">Transferase</keyword>
<dbReference type="SMART" id="SM00387">
    <property type="entry name" value="HATPase_c"/>
    <property type="match status" value="1"/>
</dbReference>
<evidence type="ECO:0000256" key="4">
    <source>
        <dbReference type="ARBA" id="ARBA00022679"/>
    </source>
</evidence>
<dbReference type="Pfam" id="PF08447">
    <property type="entry name" value="PAS_3"/>
    <property type="match status" value="2"/>
</dbReference>
<dbReference type="GO" id="GO:0000155">
    <property type="term" value="F:phosphorelay sensor kinase activity"/>
    <property type="evidence" value="ECO:0007669"/>
    <property type="project" value="InterPro"/>
</dbReference>
<evidence type="ECO:0000313" key="10">
    <source>
        <dbReference type="Proteomes" id="UP000248198"/>
    </source>
</evidence>
<dbReference type="FunFam" id="3.30.565.10:FF:000006">
    <property type="entry name" value="Sensor histidine kinase WalK"/>
    <property type="match status" value="1"/>
</dbReference>
<name>A0A318UN26_9SPHI</name>
<dbReference type="Pfam" id="PF00512">
    <property type="entry name" value="HisKA"/>
    <property type="match status" value="1"/>
</dbReference>
<evidence type="ECO:0000259" key="7">
    <source>
        <dbReference type="PROSITE" id="PS50109"/>
    </source>
</evidence>
<dbReference type="InterPro" id="IPR036097">
    <property type="entry name" value="HisK_dim/P_sf"/>
</dbReference>
<dbReference type="InterPro" id="IPR052162">
    <property type="entry name" value="Sensor_kinase/Photoreceptor"/>
</dbReference>
<dbReference type="Pfam" id="PF02518">
    <property type="entry name" value="HATPase_c"/>
    <property type="match status" value="1"/>
</dbReference>
<dbReference type="InterPro" id="IPR000014">
    <property type="entry name" value="PAS"/>
</dbReference>
<accession>A0A318UN26</accession>
<gene>
    <name evidence="9" type="ORF">B0O44_101322</name>
</gene>